<reference evidence="2" key="2">
    <citation type="submission" date="2023-05" db="EMBL/GenBank/DDBJ databases">
        <authorList>
            <consortium name="Lawrence Berkeley National Laboratory"/>
            <person name="Steindorff A."/>
            <person name="Hensen N."/>
            <person name="Bonometti L."/>
            <person name="Westerberg I."/>
            <person name="Brannstrom I.O."/>
            <person name="Guillou S."/>
            <person name="Cros-Aarteil S."/>
            <person name="Calhoun S."/>
            <person name="Haridas S."/>
            <person name="Kuo A."/>
            <person name="Mondo S."/>
            <person name="Pangilinan J."/>
            <person name="Riley R."/>
            <person name="Labutti K."/>
            <person name="Andreopoulos B."/>
            <person name="Lipzen A."/>
            <person name="Chen C."/>
            <person name="Yanf M."/>
            <person name="Daum C."/>
            <person name="Ng V."/>
            <person name="Clum A."/>
            <person name="Ohm R."/>
            <person name="Martin F."/>
            <person name="Silar P."/>
            <person name="Natvig D."/>
            <person name="Lalanne C."/>
            <person name="Gautier V."/>
            <person name="Ament-Velasquez S.L."/>
            <person name="Kruys A."/>
            <person name="Hutchinson M.I."/>
            <person name="Powell A.J."/>
            <person name="Barry K."/>
            <person name="Miller A.N."/>
            <person name="Grigoriev I.V."/>
            <person name="Debuchy R."/>
            <person name="Gladieux P."/>
            <person name="Thoren M.H."/>
            <person name="Johannesson H."/>
        </authorList>
    </citation>
    <scope>NUCLEOTIDE SEQUENCE</scope>
    <source>
        <strain evidence="2">CBS 892.96</strain>
    </source>
</reference>
<dbReference type="EMBL" id="MU866763">
    <property type="protein sequence ID" value="KAK4170794.1"/>
    <property type="molecule type" value="Genomic_DNA"/>
</dbReference>
<keyword evidence="1" id="KW-1133">Transmembrane helix</keyword>
<evidence type="ECO:0000313" key="2">
    <source>
        <dbReference type="EMBL" id="KAK4170794.1"/>
    </source>
</evidence>
<comment type="caution">
    <text evidence="2">The sequence shown here is derived from an EMBL/GenBank/DDBJ whole genome shotgun (WGS) entry which is preliminary data.</text>
</comment>
<organism evidence="2 3">
    <name type="scientific">Triangularia setosa</name>
    <dbReference type="NCBI Taxonomy" id="2587417"/>
    <lineage>
        <taxon>Eukaryota</taxon>
        <taxon>Fungi</taxon>
        <taxon>Dikarya</taxon>
        <taxon>Ascomycota</taxon>
        <taxon>Pezizomycotina</taxon>
        <taxon>Sordariomycetes</taxon>
        <taxon>Sordariomycetidae</taxon>
        <taxon>Sordariales</taxon>
        <taxon>Podosporaceae</taxon>
        <taxon>Triangularia</taxon>
    </lineage>
</organism>
<dbReference type="Proteomes" id="UP001302321">
    <property type="component" value="Unassembled WGS sequence"/>
</dbReference>
<reference evidence="2" key="1">
    <citation type="journal article" date="2023" name="Mol. Phylogenet. Evol.">
        <title>Genome-scale phylogeny and comparative genomics of the fungal order Sordariales.</title>
        <authorList>
            <person name="Hensen N."/>
            <person name="Bonometti L."/>
            <person name="Westerberg I."/>
            <person name="Brannstrom I.O."/>
            <person name="Guillou S."/>
            <person name="Cros-Aarteil S."/>
            <person name="Calhoun S."/>
            <person name="Haridas S."/>
            <person name="Kuo A."/>
            <person name="Mondo S."/>
            <person name="Pangilinan J."/>
            <person name="Riley R."/>
            <person name="LaButti K."/>
            <person name="Andreopoulos B."/>
            <person name="Lipzen A."/>
            <person name="Chen C."/>
            <person name="Yan M."/>
            <person name="Daum C."/>
            <person name="Ng V."/>
            <person name="Clum A."/>
            <person name="Steindorff A."/>
            <person name="Ohm R.A."/>
            <person name="Martin F."/>
            <person name="Silar P."/>
            <person name="Natvig D.O."/>
            <person name="Lalanne C."/>
            <person name="Gautier V."/>
            <person name="Ament-Velasquez S.L."/>
            <person name="Kruys A."/>
            <person name="Hutchinson M.I."/>
            <person name="Powell A.J."/>
            <person name="Barry K."/>
            <person name="Miller A.N."/>
            <person name="Grigoriev I.V."/>
            <person name="Debuchy R."/>
            <person name="Gladieux P."/>
            <person name="Hiltunen Thoren M."/>
            <person name="Johannesson H."/>
        </authorList>
    </citation>
    <scope>NUCLEOTIDE SEQUENCE</scope>
    <source>
        <strain evidence="2">CBS 892.96</strain>
    </source>
</reference>
<feature type="transmembrane region" description="Helical" evidence="1">
    <location>
        <begin position="30"/>
        <end position="52"/>
    </location>
</feature>
<sequence>MPVPLHFGTFIVAVIVFWNSAACRHKKYGTVVVLILWIMISLTALVVSIVSAACAWEAQHMVQCLLCMAVPFGLLWVKIVRYIWRRYIEQFVSFALSRLLVDSQ</sequence>
<gene>
    <name evidence="2" type="ORF">QBC36DRAFT_341283</name>
</gene>
<accession>A0AAN6VVY0</accession>
<name>A0AAN6VVY0_9PEZI</name>
<protein>
    <submittedName>
        <fullName evidence="2">Uncharacterized protein</fullName>
    </submittedName>
</protein>
<evidence type="ECO:0000313" key="3">
    <source>
        <dbReference type="Proteomes" id="UP001302321"/>
    </source>
</evidence>
<feature type="transmembrane region" description="Helical" evidence="1">
    <location>
        <begin position="58"/>
        <end position="77"/>
    </location>
</feature>
<feature type="transmembrane region" description="Helical" evidence="1">
    <location>
        <begin position="6"/>
        <end position="23"/>
    </location>
</feature>
<dbReference type="AlphaFoldDB" id="A0AAN6VVY0"/>
<keyword evidence="1" id="KW-0472">Membrane</keyword>
<evidence type="ECO:0000256" key="1">
    <source>
        <dbReference type="SAM" id="Phobius"/>
    </source>
</evidence>
<proteinExistence type="predicted"/>
<keyword evidence="1" id="KW-0812">Transmembrane</keyword>
<keyword evidence="3" id="KW-1185">Reference proteome</keyword>